<accession>A0ABY9DWT8</accession>
<dbReference type="PRINTS" id="PR00404">
    <property type="entry name" value="MADSDOMAIN"/>
</dbReference>
<organism evidence="7 8">
    <name type="scientific">Vitis vinifera</name>
    <name type="common">Grape</name>
    <dbReference type="NCBI Taxonomy" id="29760"/>
    <lineage>
        <taxon>Eukaryota</taxon>
        <taxon>Viridiplantae</taxon>
        <taxon>Streptophyta</taxon>
        <taxon>Embryophyta</taxon>
        <taxon>Tracheophyta</taxon>
        <taxon>Spermatophyta</taxon>
        <taxon>Magnoliopsida</taxon>
        <taxon>eudicotyledons</taxon>
        <taxon>Gunneridae</taxon>
        <taxon>Pentapetalae</taxon>
        <taxon>rosids</taxon>
        <taxon>Vitales</taxon>
        <taxon>Vitaceae</taxon>
        <taxon>Viteae</taxon>
        <taxon>Vitis</taxon>
    </lineage>
</organism>
<dbReference type="Gene3D" id="3.40.1810.10">
    <property type="entry name" value="Transcription factor, MADS-box"/>
    <property type="match status" value="1"/>
</dbReference>
<evidence type="ECO:0000256" key="5">
    <source>
        <dbReference type="ARBA" id="ARBA00023242"/>
    </source>
</evidence>
<reference evidence="7 8" key="1">
    <citation type="journal article" date="2023" name="Hortic Res">
        <title>The complete reference genome for grapevine (Vitis vinifera L.) genetics and breeding.</title>
        <authorList>
            <person name="Shi X."/>
            <person name="Cao S."/>
            <person name="Wang X."/>
            <person name="Huang S."/>
            <person name="Wang Y."/>
            <person name="Liu Z."/>
            <person name="Liu W."/>
            <person name="Leng X."/>
            <person name="Peng Y."/>
            <person name="Wang N."/>
            <person name="Wang Y."/>
            <person name="Ma Z."/>
            <person name="Xu X."/>
            <person name="Zhang F."/>
            <person name="Xue H."/>
            <person name="Zhong H."/>
            <person name="Wang Y."/>
            <person name="Zhang K."/>
            <person name="Velt A."/>
            <person name="Avia K."/>
            <person name="Holtgrawe D."/>
            <person name="Grimplet J."/>
            <person name="Matus J.T."/>
            <person name="Ware D."/>
            <person name="Wu X."/>
            <person name="Wang H."/>
            <person name="Liu C."/>
            <person name="Fang Y."/>
            <person name="Rustenholz C."/>
            <person name="Cheng Z."/>
            <person name="Xiao H."/>
            <person name="Zhou Y."/>
        </authorList>
    </citation>
    <scope>NUCLEOTIDE SEQUENCE [LARGE SCALE GENOMIC DNA]</scope>
    <source>
        <strain evidence="8">cv. Pinot noir / PN40024</strain>
        <tissue evidence="7">Leaf</tissue>
    </source>
</reference>
<sequence>MGRKIEMRKIENTTRRQITFSKRKSSLIRKANEISILCDVDVALLTYSPSGRLNKFCNRDSSQTKNLKAKLEKLQMLDFIGDDDNKLDYLNDREYDIRSYMEPSLDQLLKCEKNLKNSLRLVMDRKTELLRELIHPNGQSNANKTQHEVQVGMETTNCGQQFENTFDKKELNYQIQKSTDGQLIMQLDPQNITNRLKISESGFQDIINGAMNQLGASQFEIHPTYTSQSKSKVSENIFQNTIDGFINQLEASASTSNLQIRPSYTLQSKSKASESIFHNTVDGSMGQLGASTSTSQFQIHPTISEVSEHTFQNTINGSMSQLGASTSFSQFQIHPSYAPLSISKVSESNFQNTTNGSMSQLGASTPMSQFQIPRPTYTPSSISKASESIFQDTIDGCMSQLGASASTLQARIPPTYVPPSISKVHENIFQDPIDGLMSQLGASTSTSNFLLPLASASPSMYQLEAPSPTPQFQISPAYTPMQQTMVRNQIVQRPQNQQVGVLNNSSMGQFGHDASYGIQQQYSTPTLGNHENNPNRQDGVISTFQFNTNMGKVNEFNISINHYPSLNSNVGVPSTSQRICSSMVCDPSFTTTTIANLSNDNGCFDANEKYPGIADEVDTNFTTYKWQF</sequence>
<dbReference type="PROSITE" id="PS50066">
    <property type="entry name" value="MADS_BOX_2"/>
    <property type="match status" value="1"/>
</dbReference>
<gene>
    <name evidence="7" type="ORF">VitviT2T_029354</name>
</gene>
<keyword evidence="4" id="KW-0804">Transcription</keyword>
<dbReference type="InterPro" id="IPR002100">
    <property type="entry name" value="TF_MADSbox"/>
</dbReference>
<dbReference type="Proteomes" id="UP001227230">
    <property type="component" value="Chromosome 19"/>
</dbReference>
<dbReference type="SMART" id="SM00432">
    <property type="entry name" value="MADS"/>
    <property type="match status" value="1"/>
</dbReference>
<dbReference type="Pfam" id="PF00319">
    <property type="entry name" value="SRF-TF"/>
    <property type="match status" value="1"/>
</dbReference>
<keyword evidence="8" id="KW-1185">Reference proteome</keyword>
<dbReference type="InterPro" id="IPR050142">
    <property type="entry name" value="MADS-box/MEF2_TF"/>
</dbReference>
<evidence type="ECO:0000256" key="4">
    <source>
        <dbReference type="ARBA" id="ARBA00023163"/>
    </source>
</evidence>
<keyword evidence="2" id="KW-0805">Transcription regulation</keyword>
<name>A0ABY9DWT8_VITVI</name>
<dbReference type="InterPro" id="IPR036879">
    <property type="entry name" value="TF_MADSbox_sf"/>
</dbReference>
<dbReference type="PANTHER" id="PTHR48019">
    <property type="entry name" value="SERUM RESPONSE FACTOR HOMOLOG"/>
    <property type="match status" value="1"/>
</dbReference>
<protein>
    <recommendedName>
        <fullName evidence="6">MADS-box domain-containing protein</fullName>
    </recommendedName>
</protein>
<dbReference type="CDD" id="cd00120">
    <property type="entry name" value="MADS"/>
    <property type="match status" value="1"/>
</dbReference>
<evidence type="ECO:0000256" key="3">
    <source>
        <dbReference type="ARBA" id="ARBA00023125"/>
    </source>
</evidence>
<feature type="domain" description="MADS-box" evidence="6">
    <location>
        <begin position="1"/>
        <end position="60"/>
    </location>
</feature>
<comment type="subcellular location">
    <subcellularLocation>
        <location evidence="1">Nucleus</location>
    </subcellularLocation>
</comment>
<keyword evidence="5" id="KW-0539">Nucleus</keyword>
<evidence type="ECO:0000256" key="2">
    <source>
        <dbReference type="ARBA" id="ARBA00023015"/>
    </source>
</evidence>
<evidence type="ECO:0000259" key="6">
    <source>
        <dbReference type="PROSITE" id="PS50066"/>
    </source>
</evidence>
<evidence type="ECO:0000313" key="7">
    <source>
        <dbReference type="EMBL" id="WKA11902.1"/>
    </source>
</evidence>
<evidence type="ECO:0000313" key="8">
    <source>
        <dbReference type="Proteomes" id="UP001227230"/>
    </source>
</evidence>
<dbReference type="SUPFAM" id="SSF55455">
    <property type="entry name" value="SRF-like"/>
    <property type="match status" value="1"/>
</dbReference>
<dbReference type="EMBL" id="CP126666">
    <property type="protein sequence ID" value="WKA11902.1"/>
    <property type="molecule type" value="Genomic_DNA"/>
</dbReference>
<evidence type="ECO:0000256" key="1">
    <source>
        <dbReference type="ARBA" id="ARBA00004123"/>
    </source>
</evidence>
<keyword evidence="3" id="KW-0238">DNA-binding</keyword>
<proteinExistence type="predicted"/>